<organism evidence="1 2">
    <name type="scientific">Coemansia helicoidea</name>
    <dbReference type="NCBI Taxonomy" id="1286919"/>
    <lineage>
        <taxon>Eukaryota</taxon>
        <taxon>Fungi</taxon>
        <taxon>Fungi incertae sedis</taxon>
        <taxon>Zoopagomycota</taxon>
        <taxon>Kickxellomycotina</taxon>
        <taxon>Kickxellomycetes</taxon>
        <taxon>Kickxellales</taxon>
        <taxon>Kickxellaceae</taxon>
        <taxon>Coemansia</taxon>
    </lineage>
</organism>
<dbReference type="EMBL" id="JANBUN010000003">
    <property type="protein sequence ID" value="KAJ2808376.1"/>
    <property type="molecule type" value="Genomic_DNA"/>
</dbReference>
<keyword evidence="2" id="KW-1185">Reference proteome</keyword>
<evidence type="ECO:0000313" key="1">
    <source>
        <dbReference type="EMBL" id="KAJ2808376.1"/>
    </source>
</evidence>
<accession>A0ACC1LHN1</accession>
<name>A0ACC1LHN1_9FUNG</name>
<comment type="caution">
    <text evidence="1">The sequence shown here is derived from an EMBL/GenBank/DDBJ whole genome shotgun (WGS) entry which is preliminary data.</text>
</comment>
<reference evidence="1" key="1">
    <citation type="submission" date="2022-07" db="EMBL/GenBank/DDBJ databases">
        <title>Phylogenomic reconstructions and comparative analyses of Kickxellomycotina fungi.</title>
        <authorList>
            <person name="Reynolds N.K."/>
            <person name="Stajich J.E."/>
            <person name="Barry K."/>
            <person name="Grigoriev I.V."/>
            <person name="Crous P."/>
            <person name="Smith M.E."/>
        </authorList>
    </citation>
    <scope>NUCLEOTIDE SEQUENCE</scope>
    <source>
        <strain evidence="1">BCRC 34780</strain>
    </source>
</reference>
<sequence>MQRHGSPARGRTSDGAGRRRVEPEQFPPLADDGQQPPPYAALGPAEYYQPASFPGYAAVQAVQAAQGADESQALLVRRVRVRRRRRRGGWLCGGACFVVGLLLIAALGSSLVYVVRRMVPPSWDWQCAGLAPAVDRTFAFDGAALAGGALGVESTNGVAITHVHVVRAANASRSAVEVRAVVEARPGAKWTGRIAVDSELRDAVPWVAVRVQRPGWEWPRDCVRAVIYVTVPPADERRLPANTHLHIAAGAGSLSALDPGRLALAGLSVDMRSGPVQVHGLAIAGPIAVSTASGRVNATRLSADSVSVTTANAAVALSQVAVRGTLSAVTSNASIRTADVTADRAQLRTTNGALQLHAVAAQVLSAQTSNGAVHGDAVVGEAAAVHTTNAAVALHAAPAVAARPIAVTVTSSNGPLDVTLDRVRADFDVATSHARAEVRAPLAPHHLRFRFASDAHKSGVYGNAAARSRISLATSNAHALLTFAEPRDV</sequence>
<evidence type="ECO:0000313" key="2">
    <source>
        <dbReference type="Proteomes" id="UP001140087"/>
    </source>
</evidence>
<protein>
    <submittedName>
        <fullName evidence="1">Uncharacterized protein</fullName>
    </submittedName>
</protein>
<dbReference type="Proteomes" id="UP001140087">
    <property type="component" value="Unassembled WGS sequence"/>
</dbReference>
<proteinExistence type="predicted"/>
<gene>
    <name evidence="1" type="ORF">H4R21_000075</name>
</gene>